<dbReference type="AlphaFoldDB" id="A0A4Q7IXK7"/>
<dbReference type="Gene3D" id="2.30.29.80">
    <property type="match status" value="1"/>
</dbReference>
<comment type="caution">
    <text evidence="1">The sequence shown here is derived from an EMBL/GenBank/DDBJ whole genome shotgun (WGS) entry which is preliminary data.</text>
</comment>
<accession>A0A4Q7IXK7</accession>
<dbReference type="RefSeq" id="WP_130479537.1">
    <property type="nucleotide sequence ID" value="NZ_SFCC01000022.1"/>
</dbReference>
<reference evidence="1 2" key="1">
    <citation type="submission" date="2019-02" db="EMBL/GenBank/DDBJ databases">
        <title>Draft genome sequence of Amycolatopsis sp. 8-3EHSu isolated from roots of Suaeda maritima.</title>
        <authorList>
            <person name="Duangmal K."/>
            <person name="Chantavorakit T."/>
        </authorList>
    </citation>
    <scope>NUCLEOTIDE SEQUENCE [LARGE SCALE GENOMIC DNA]</scope>
    <source>
        <strain evidence="1 2">8-3EHSu</strain>
    </source>
</reference>
<sequence length="129" mass="14024">MARTPRFQLVDSANGTRWRLLGGNNLSLGGSAGTFRDATECAGAILRLRATVAGLTAEFSHTSGGSWRWLLYADAELVAVAGRGYGRKVEARQGLDRFRAAVPVAGLPGEERIADWRTKYRMDTRPGSR</sequence>
<dbReference type="SUPFAM" id="SSF160113">
    <property type="entry name" value="YegP-like"/>
    <property type="match status" value="1"/>
</dbReference>
<dbReference type="InterPro" id="IPR036913">
    <property type="entry name" value="YegP-like_sf"/>
</dbReference>
<dbReference type="EMBL" id="SFCC01000022">
    <property type="protein sequence ID" value="RZQ59680.1"/>
    <property type="molecule type" value="Genomic_DNA"/>
</dbReference>
<protein>
    <submittedName>
        <fullName evidence="1">DUF1508 domain-containing protein</fullName>
    </submittedName>
</protein>
<keyword evidence="2" id="KW-1185">Reference proteome</keyword>
<organism evidence="1 2">
    <name type="scientific">Amycolatopsis suaedae</name>
    <dbReference type="NCBI Taxonomy" id="2510978"/>
    <lineage>
        <taxon>Bacteria</taxon>
        <taxon>Bacillati</taxon>
        <taxon>Actinomycetota</taxon>
        <taxon>Actinomycetes</taxon>
        <taxon>Pseudonocardiales</taxon>
        <taxon>Pseudonocardiaceae</taxon>
        <taxon>Amycolatopsis</taxon>
    </lineage>
</organism>
<name>A0A4Q7IXK7_9PSEU</name>
<gene>
    <name evidence="1" type="ORF">EWH70_33180</name>
</gene>
<proteinExistence type="predicted"/>
<evidence type="ECO:0000313" key="2">
    <source>
        <dbReference type="Proteomes" id="UP000292003"/>
    </source>
</evidence>
<dbReference type="OrthoDB" id="3481464at2"/>
<dbReference type="Proteomes" id="UP000292003">
    <property type="component" value="Unassembled WGS sequence"/>
</dbReference>
<evidence type="ECO:0000313" key="1">
    <source>
        <dbReference type="EMBL" id="RZQ59680.1"/>
    </source>
</evidence>